<dbReference type="GO" id="GO:0004140">
    <property type="term" value="F:dephospho-CoA kinase activity"/>
    <property type="evidence" value="ECO:0007669"/>
    <property type="project" value="UniProtKB-UniRule"/>
</dbReference>
<keyword evidence="5 7" id="KW-0418">Kinase</keyword>
<dbReference type="InterPro" id="IPR001977">
    <property type="entry name" value="Depp_CoAkinase"/>
</dbReference>
<comment type="caution">
    <text evidence="7">The sequence shown here is derived from an EMBL/GenBank/DDBJ whole genome shotgun (WGS) entry which is preliminary data.</text>
</comment>
<dbReference type="RefSeq" id="WP_133796306.1">
    <property type="nucleotide sequence ID" value="NZ_SOCA01000006.1"/>
</dbReference>
<evidence type="ECO:0000256" key="3">
    <source>
        <dbReference type="ARBA" id="ARBA00022840"/>
    </source>
</evidence>
<evidence type="ECO:0000256" key="6">
    <source>
        <dbReference type="NCBIfam" id="TIGR00152"/>
    </source>
</evidence>
<keyword evidence="8" id="KW-1185">Reference proteome</keyword>
<dbReference type="GO" id="GO:0005737">
    <property type="term" value="C:cytoplasm"/>
    <property type="evidence" value="ECO:0007669"/>
    <property type="project" value="UniProtKB-SubCell"/>
</dbReference>
<evidence type="ECO:0000313" key="8">
    <source>
        <dbReference type="Proteomes" id="UP000295662"/>
    </source>
</evidence>
<proteinExistence type="inferred from homology"/>
<evidence type="ECO:0000313" key="7">
    <source>
        <dbReference type="EMBL" id="TDU68168.1"/>
    </source>
</evidence>
<sequence>MNSWIITGGAGCGKSSVTELLAHHLLKNKDLVFSADRSAQELLDDPAIQEELLRSFGPSALTQQDGRRLADRGWLRAEVFSNPEKRRMLEQILHPGVLRALELMRESRFNAGANVFLAEVPLHYEIGGTVSADLIIVVAASPEVQKRRLMERRGLDESIIEQMLRAQWPIAAKVERADVVIWNDGDRNALEAQVLTLARQYWQA</sequence>
<keyword evidence="3 5" id="KW-0067">ATP-binding</keyword>
<dbReference type="PANTHER" id="PTHR10695">
    <property type="entry name" value="DEPHOSPHO-COA KINASE-RELATED"/>
    <property type="match status" value="1"/>
</dbReference>
<dbReference type="OrthoDB" id="9812943at2"/>
<dbReference type="Gene3D" id="3.40.50.300">
    <property type="entry name" value="P-loop containing nucleotide triphosphate hydrolases"/>
    <property type="match status" value="1"/>
</dbReference>
<dbReference type="CDD" id="cd02022">
    <property type="entry name" value="DPCK"/>
    <property type="match status" value="1"/>
</dbReference>
<feature type="binding site" evidence="5">
    <location>
        <begin position="11"/>
        <end position="16"/>
    </location>
    <ligand>
        <name>ATP</name>
        <dbReference type="ChEBI" id="CHEBI:30616"/>
    </ligand>
</feature>
<reference evidence="7 8" key="1">
    <citation type="submission" date="2019-03" db="EMBL/GenBank/DDBJ databases">
        <title>Genomic Encyclopedia of Archaeal and Bacterial Type Strains, Phase II (KMG-II): from individual species to whole genera.</title>
        <authorList>
            <person name="Goeker M."/>
        </authorList>
    </citation>
    <scope>NUCLEOTIDE SEQUENCE [LARGE SCALE GENOMIC DNA]</scope>
    <source>
        <strain evidence="7 8">ATCC 25309</strain>
    </source>
</reference>
<dbReference type="EMBL" id="SOCA01000006">
    <property type="protein sequence ID" value="TDU68168.1"/>
    <property type="molecule type" value="Genomic_DNA"/>
</dbReference>
<dbReference type="NCBIfam" id="TIGR00152">
    <property type="entry name" value="dephospho-CoA kinase"/>
    <property type="match status" value="1"/>
</dbReference>
<comment type="similarity">
    <text evidence="1 5">Belongs to the CoaE family.</text>
</comment>
<keyword evidence="5" id="KW-0808">Transferase</keyword>
<comment type="function">
    <text evidence="5">Catalyzes the phosphorylation of the 3'-hydroxyl group of dephosphocoenzyme A to form coenzyme A.</text>
</comment>
<dbReference type="GO" id="GO:0015937">
    <property type="term" value="P:coenzyme A biosynthetic process"/>
    <property type="evidence" value="ECO:0007669"/>
    <property type="project" value="UniProtKB-UniRule"/>
</dbReference>
<evidence type="ECO:0000256" key="1">
    <source>
        <dbReference type="ARBA" id="ARBA00009018"/>
    </source>
</evidence>
<keyword evidence="4 5" id="KW-0173">Coenzyme A biosynthesis</keyword>
<evidence type="ECO:0000256" key="4">
    <source>
        <dbReference type="ARBA" id="ARBA00022993"/>
    </source>
</evidence>
<dbReference type="SUPFAM" id="SSF52540">
    <property type="entry name" value="P-loop containing nucleoside triphosphate hydrolases"/>
    <property type="match status" value="1"/>
</dbReference>
<dbReference type="InterPro" id="IPR027417">
    <property type="entry name" value="P-loop_NTPase"/>
</dbReference>
<gene>
    <name evidence="5" type="primary">coaE</name>
    <name evidence="7" type="ORF">EI77_03285</name>
</gene>
<dbReference type="PROSITE" id="PS51219">
    <property type="entry name" value="DPCK"/>
    <property type="match status" value="1"/>
</dbReference>
<keyword evidence="2 5" id="KW-0547">Nucleotide-binding</keyword>
<accession>A0A4R7RT76</accession>
<protein>
    <recommendedName>
        <fullName evidence="5 6">Dephospho-CoA kinase</fullName>
        <ecNumber evidence="5 6">2.7.1.24</ecNumber>
    </recommendedName>
    <alternativeName>
        <fullName evidence="5">Dephosphocoenzyme A kinase</fullName>
    </alternativeName>
</protein>
<dbReference type="Proteomes" id="UP000295662">
    <property type="component" value="Unassembled WGS sequence"/>
</dbReference>
<evidence type="ECO:0000256" key="5">
    <source>
        <dbReference type="HAMAP-Rule" id="MF_00376"/>
    </source>
</evidence>
<comment type="catalytic activity">
    <reaction evidence="5">
        <text>3'-dephospho-CoA + ATP = ADP + CoA + H(+)</text>
        <dbReference type="Rhea" id="RHEA:18245"/>
        <dbReference type="ChEBI" id="CHEBI:15378"/>
        <dbReference type="ChEBI" id="CHEBI:30616"/>
        <dbReference type="ChEBI" id="CHEBI:57287"/>
        <dbReference type="ChEBI" id="CHEBI:57328"/>
        <dbReference type="ChEBI" id="CHEBI:456216"/>
        <dbReference type="EC" id="2.7.1.24"/>
    </reaction>
</comment>
<evidence type="ECO:0000256" key="2">
    <source>
        <dbReference type="ARBA" id="ARBA00022741"/>
    </source>
</evidence>
<dbReference type="UniPathway" id="UPA00241">
    <property type="reaction ID" value="UER00356"/>
</dbReference>
<dbReference type="HAMAP" id="MF_00376">
    <property type="entry name" value="Dephospho_CoA_kinase"/>
    <property type="match status" value="1"/>
</dbReference>
<dbReference type="GO" id="GO:0005524">
    <property type="term" value="F:ATP binding"/>
    <property type="evidence" value="ECO:0007669"/>
    <property type="project" value="UniProtKB-UniRule"/>
</dbReference>
<name>A0A4R7RT76_9BACT</name>
<dbReference type="AlphaFoldDB" id="A0A4R7RT76"/>
<organism evidence="7 8">
    <name type="scientific">Prosthecobacter fusiformis</name>
    <dbReference type="NCBI Taxonomy" id="48464"/>
    <lineage>
        <taxon>Bacteria</taxon>
        <taxon>Pseudomonadati</taxon>
        <taxon>Verrucomicrobiota</taxon>
        <taxon>Verrucomicrobiia</taxon>
        <taxon>Verrucomicrobiales</taxon>
        <taxon>Verrucomicrobiaceae</taxon>
        <taxon>Prosthecobacter</taxon>
    </lineage>
</organism>
<comment type="pathway">
    <text evidence="5">Cofactor biosynthesis; coenzyme A biosynthesis; CoA from (R)-pantothenate: step 5/5.</text>
</comment>
<keyword evidence="5" id="KW-0963">Cytoplasm</keyword>
<dbReference type="Pfam" id="PF01121">
    <property type="entry name" value="CoaE"/>
    <property type="match status" value="1"/>
</dbReference>
<dbReference type="EC" id="2.7.1.24" evidence="5 6"/>
<dbReference type="PANTHER" id="PTHR10695:SF46">
    <property type="entry name" value="BIFUNCTIONAL COENZYME A SYNTHASE-RELATED"/>
    <property type="match status" value="1"/>
</dbReference>
<comment type="subcellular location">
    <subcellularLocation>
        <location evidence="5">Cytoplasm</location>
    </subcellularLocation>
</comment>